<feature type="transmembrane region" description="Helical" evidence="9">
    <location>
        <begin position="13"/>
        <end position="34"/>
    </location>
</feature>
<dbReference type="GO" id="GO:0004888">
    <property type="term" value="F:transmembrane signaling receptor activity"/>
    <property type="evidence" value="ECO:0007669"/>
    <property type="project" value="TreeGrafter"/>
</dbReference>
<dbReference type="GO" id="GO:0005886">
    <property type="term" value="C:plasma membrane"/>
    <property type="evidence" value="ECO:0007669"/>
    <property type="project" value="UniProtKB-SubCell"/>
</dbReference>
<dbReference type="EMBL" id="NXIF01000049">
    <property type="protein sequence ID" value="PKI79946.1"/>
    <property type="molecule type" value="Genomic_DNA"/>
</dbReference>
<name>A0A2N1J086_9BACT</name>
<dbReference type="InterPro" id="IPR004010">
    <property type="entry name" value="Double_Cache_2"/>
</dbReference>
<dbReference type="InterPro" id="IPR003660">
    <property type="entry name" value="HAMP_dom"/>
</dbReference>
<comment type="subcellular location">
    <subcellularLocation>
        <location evidence="1">Cell membrane</location>
        <topology evidence="1">Multi-pass membrane protein</topology>
    </subcellularLocation>
</comment>
<gene>
    <name evidence="12" type="ORF">CP960_11865</name>
</gene>
<dbReference type="GO" id="GO:0006935">
    <property type="term" value="P:chemotaxis"/>
    <property type="evidence" value="ECO:0007669"/>
    <property type="project" value="UniProtKB-KW"/>
</dbReference>
<dbReference type="AlphaFoldDB" id="A0A2N1J086"/>
<proteinExistence type="inferred from homology"/>
<dbReference type="Gene3D" id="1.10.287.950">
    <property type="entry name" value="Methyl-accepting chemotaxis protein"/>
    <property type="match status" value="1"/>
</dbReference>
<dbReference type="CDD" id="cd11386">
    <property type="entry name" value="MCP_signal"/>
    <property type="match status" value="1"/>
</dbReference>
<dbReference type="SMART" id="SM01049">
    <property type="entry name" value="Cache_2"/>
    <property type="match status" value="2"/>
</dbReference>
<evidence type="ECO:0000256" key="9">
    <source>
        <dbReference type="SAM" id="Phobius"/>
    </source>
</evidence>
<comment type="similarity">
    <text evidence="7">Belongs to the methyl-accepting chemotaxis (MCP) protein family.</text>
</comment>
<keyword evidence="3" id="KW-0145">Chemotaxis</keyword>
<dbReference type="PANTHER" id="PTHR43531">
    <property type="entry name" value="PROTEIN ICFG"/>
    <property type="match status" value="1"/>
</dbReference>
<evidence type="ECO:0000256" key="3">
    <source>
        <dbReference type="ARBA" id="ARBA00022500"/>
    </source>
</evidence>
<accession>A0A2N1J086</accession>
<dbReference type="Gene3D" id="6.10.340.10">
    <property type="match status" value="1"/>
</dbReference>
<keyword evidence="5 9" id="KW-1133">Transmembrane helix</keyword>
<dbReference type="Pfam" id="PF08269">
    <property type="entry name" value="dCache_2"/>
    <property type="match status" value="1"/>
</dbReference>
<feature type="domain" description="HAMP" evidence="11">
    <location>
        <begin position="442"/>
        <end position="489"/>
    </location>
</feature>
<dbReference type="KEGG" id="ahs:AHALO_1113"/>
<keyword evidence="8" id="KW-0807">Transducer</keyword>
<feature type="domain" description="Methyl-accepting transducer" evidence="10">
    <location>
        <begin position="539"/>
        <end position="768"/>
    </location>
</feature>
<evidence type="ECO:0000256" key="1">
    <source>
        <dbReference type="ARBA" id="ARBA00004651"/>
    </source>
</evidence>
<dbReference type="GO" id="GO:0007165">
    <property type="term" value="P:signal transduction"/>
    <property type="evidence" value="ECO:0007669"/>
    <property type="project" value="UniProtKB-KW"/>
</dbReference>
<dbReference type="CDD" id="cd06225">
    <property type="entry name" value="HAMP"/>
    <property type="match status" value="1"/>
</dbReference>
<keyword evidence="4 9" id="KW-0812">Transmembrane</keyword>
<dbReference type="Proteomes" id="UP000233248">
    <property type="component" value="Unassembled WGS sequence"/>
</dbReference>
<sequence length="794" mass="89750">MGYFKNLNIRVKILSIVIITIIVLGTIISVKSIYSIMTLTKENIEDYKVNAYSQKENELRSYVKMAQKVVKDFYEKTKKEKIQFTVESSLKEQTDFVFSLLNSQYEKNKNKMPKQQLQKRLIEIVKGFKYGEAGYFFINDFDYKIVAHPIRPEDEGKSFLDVRDKNGVAFIKILTDEIKKGNTDSLVNYVWKKPSTNSYETKVSYAKVFKPYNWIITTGAYLDDLTEQMKEESLEALSQMRYAKNGYFWVNDSRPVLIMNPNSKDEIGKNLASATDSKGKKYFQEFVKVAKSQKEGLVSYYKNKPGETQAKEKLSYIAYFEPWDWIIGTGTYIEDIEKNIEKMTKLAEEEINSAILQVVVISVVAVIIIALLISFLLNKILVEPIEDLKSGLLEFFKFLNHESKEVKQLEIFANDEIGHMSKMVNDNIKNTKKVIEQDQIVIDEVSNLVNHISSGELSGRIENSSLNPSIKQLIVVFNEMMEHLQEIVKHSLYVIKKYQQNDFRVETTMKCKGELCDLMNGINDLGHTISDMLVENKKNGLTLNESAKVLRSNVDVLNNSSQESASSLEETAAALEQITSNIRENVEHIKTMSEYAQVLNNSSKEGNTLATRTSASMDQIDEQVHSINEAILVIDQIAFQTNILSLNAAVEAATAGEAGKGFAVVAQEVRNLASRSAEAAREIKEIVENATIKANEGKTIADEMIKGYESLNENINKTISLIEDVTGASKEQQLGIEQINDAINELDQQTQQNANVALKTKDVAIQTSTISQRIVDNADDKEFVGKDEVKAMKL</sequence>
<evidence type="ECO:0000256" key="6">
    <source>
        <dbReference type="ARBA" id="ARBA00023136"/>
    </source>
</evidence>
<evidence type="ECO:0000256" key="4">
    <source>
        <dbReference type="ARBA" id="ARBA00022692"/>
    </source>
</evidence>
<dbReference type="PROSITE" id="PS50111">
    <property type="entry name" value="CHEMOTAXIS_TRANSDUC_2"/>
    <property type="match status" value="1"/>
</dbReference>
<dbReference type="Pfam" id="PF00015">
    <property type="entry name" value="MCPsignal"/>
    <property type="match status" value="1"/>
</dbReference>
<evidence type="ECO:0000256" key="5">
    <source>
        <dbReference type="ARBA" id="ARBA00022989"/>
    </source>
</evidence>
<dbReference type="SUPFAM" id="SSF58104">
    <property type="entry name" value="Methyl-accepting chemotaxis protein (MCP) signaling domain"/>
    <property type="match status" value="1"/>
</dbReference>
<evidence type="ECO:0000259" key="11">
    <source>
        <dbReference type="PROSITE" id="PS50885"/>
    </source>
</evidence>
<dbReference type="Gene3D" id="3.30.450.20">
    <property type="entry name" value="PAS domain"/>
    <property type="match status" value="2"/>
</dbReference>
<protein>
    <submittedName>
        <fullName evidence="12">Chemotaxis protein</fullName>
    </submittedName>
</protein>
<dbReference type="PANTHER" id="PTHR43531:SF11">
    <property type="entry name" value="METHYL-ACCEPTING CHEMOTAXIS PROTEIN 3"/>
    <property type="match status" value="1"/>
</dbReference>
<evidence type="ECO:0000256" key="2">
    <source>
        <dbReference type="ARBA" id="ARBA00022475"/>
    </source>
</evidence>
<keyword evidence="6 9" id="KW-0472">Membrane</keyword>
<keyword evidence="13" id="KW-1185">Reference proteome</keyword>
<dbReference type="OrthoDB" id="5348717at2"/>
<dbReference type="InterPro" id="IPR004089">
    <property type="entry name" value="MCPsignal_dom"/>
</dbReference>
<comment type="caution">
    <text evidence="12">The sequence shown here is derived from an EMBL/GenBank/DDBJ whole genome shotgun (WGS) entry which is preliminary data.</text>
</comment>
<dbReference type="PROSITE" id="PS50885">
    <property type="entry name" value="HAMP"/>
    <property type="match status" value="1"/>
</dbReference>
<dbReference type="SMART" id="SM00283">
    <property type="entry name" value="MA"/>
    <property type="match status" value="1"/>
</dbReference>
<evidence type="ECO:0000313" key="13">
    <source>
        <dbReference type="Proteomes" id="UP000233248"/>
    </source>
</evidence>
<organism evidence="12 13">
    <name type="scientific">Malaciobacter halophilus</name>
    <dbReference type="NCBI Taxonomy" id="197482"/>
    <lineage>
        <taxon>Bacteria</taxon>
        <taxon>Pseudomonadati</taxon>
        <taxon>Campylobacterota</taxon>
        <taxon>Epsilonproteobacteria</taxon>
        <taxon>Campylobacterales</taxon>
        <taxon>Arcobacteraceae</taxon>
        <taxon>Malaciobacter</taxon>
    </lineage>
</organism>
<evidence type="ECO:0000259" key="10">
    <source>
        <dbReference type="PROSITE" id="PS50111"/>
    </source>
</evidence>
<evidence type="ECO:0000256" key="7">
    <source>
        <dbReference type="ARBA" id="ARBA00029447"/>
    </source>
</evidence>
<dbReference type="RefSeq" id="WP_101185700.1">
    <property type="nucleotide sequence ID" value="NZ_NXIF01000049.1"/>
</dbReference>
<evidence type="ECO:0000313" key="12">
    <source>
        <dbReference type="EMBL" id="PKI79946.1"/>
    </source>
</evidence>
<dbReference type="InterPro" id="IPR033480">
    <property type="entry name" value="sCache_2"/>
</dbReference>
<reference evidence="12 13" key="1">
    <citation type="submission" date="2017-09" db="EMBL/GenBank/DDBJ databases">
        <title>Genomics of the genus Arcobacter.</title>
        <authorList>
            <person name="Perez-Cataluna A."/>
            <person name="Figueras M.J."/>
            <person name="Salas-Masso N."/>
        </authorList>
    </citation>
    <scope>NUCLEOTIDE SEQUENCE [LARGE SCALE GENOMIC DNA]</scope>
    <source>
        <strain evidence="12 13">DSM 18005</strain>
    </source>
</reference>
<evidence type="ECO:0000256" key="8">
    <source>
        <dbReference type="PROSITE-ProRule" id="PRU00284"/>
    </source>
</evidence>
<feature type="transmembrane region" description="Helical" evidence="9">
    <location>
        <begin position="354"/>
        <end position="377"/>
    </location>
</feature>
<keyword evidence="2" id="KW-1003">Cell membrane</keyword>
<dbReference type="InterPro" id="IPR051310">
    <property type="entry name" value="MCP_chemotaxis"/>
</dbReference>